<accession>A0A834HP98</accession>
<evidence type="ECO:0000256" key="2">
    <source>
        <dbReference type="SAM" id="Phobius"/>
    </source>
</evidence>
<proteinExistence type="predicted"/>
<dbReference type="OrthoDB" id="1910803at2759"/>
<dbReference type="InterPro" id="IPR013766">
    <property type="entry name" value="Thioredoxin_domain"/>
</dbReference>
<dbReference type="InterPro" id="IPR052792">
    <property type="entry name" value="Thioredoxin_dom-contain_11"/>
</dbReference>
<evidence type="ECO:0000256" key="1">
    <source>
        <dbReference type="SAM" id="MobiDB-lite"/>
    </source>
</evidence>
<feature type="region of interest" description="Disordered" evidence="1">
    <location>
        <begin position="14"/>
        <end position="44"/>
    </location>
</feature>
<dbReference type="Pfam" id="PF00085">
    <property type="entry name" value="Thioredoxin"/>
    <property type="match status" value="1"/>
</dbReference>
<dbReference type="AlphaFoldDB" id="A0A834HP98"/>
<keyword evidence="2" id="KW-0812">Transmembrane</keyword>
<reference evidence="4" key="1">
    <citation type="submission" date="2020-08" db="EMBL/GenBank/DDBJ databases">
        <title>Genome sequencing and assembly of the red palm weevil Rhynchophorus ferrugineus.</title>
        <authorList>
            <person name="Dias G.B."/>
            <person name="Bergman C.M."/>
            <person name="Manee M."/>
        </authorList>
    </citation>
    <scope>NUCLEOTIDE SEQUENCE</scope>
    <source>
        <strain evidence="4">AA-2017</strain>
        <tissue evidence="4">Whole larva</tissue>
    </source>
</reference>
<dbReference type="PANTHER" id="PTHR46497">
    <property type="entry name" value="THIOREDOXIN DOMAIN-CONTAINING PROTEIN 11"/>
    <property type="match status" value="1"/>
</dbReference>
<feature type="compositionally biased region" description="Basic and acidic residues" evidence="1">
    <location>
        <begin position="14"/>
        <end position="27"/>
    </location>
</feature>
<keyword evidence="5" id="KW-1185">Reference proteome</keyword>
<evidence type="ECO:0000313" key="4">
    <source>
        <dbReference type="EMBL" id="KAF7265238.1"/>
    </source>
</evidence>
<keyword evidence="2" id="KW-1133">Transmembrane helix</keyword>
<name>A0A834HP98_RHYFE</name>
<protein>
    <recommendedName>
        <fullName evidence="3">Thioredoxin domain-containing protein</fullName>
    </recommendedName>
</protein>
<dbReference type="Gene3D" id="3.40.30.10">
    <property type="entry name" value="Glutaredoxin"/>
    <property type="match status" value="3"/>
</dbReference>
<sequence>MYFSGKYREKAELLPSKVKENRDKNELGENSAQNNSDSEDEIEQNCEVKDPVNEIMKKMVNLLREIAICCLIFVAYAAITKDPPKISKAPTAYPFFPKNSVVKDFYKGQINEAIEEARSSDFSFLMFYAPWDAESQSARKEILATANYLKNNIVFAAVNCWQPGSECHNQYSKVYRWPILIVYPAFGTGLQYNGPIDQFYMISFLQKLMQPIKKVSNNMLDLKQNYVVAEINASPGEIGFYIKPVKETKNKITLSLWNEIYLYYIDDGQWNADKLLQWIIKETVSSNYWILPSGSKSLLLSNYLQPGPSLILFTPMNPVFGHSDYYMMLQEIIHDYKNCDNGRVFDMEERRKINKFNYKQHKKLCKNKTILHKSEEILVTTNVIFFNGTRNMENNIHLTSLCQNMDNYAKQCYSINHLKPPKILDETIKYKQLNNFYRTSMLDNDLDPRSMNNLKKYYDELKCKNYFASEALHPFIFEVEESKTDKESLAGLGCMNKTLNFVVLNSLLYYHFAEKLGIDLSRNHYKSAVVIVNDKAESHYIMKGSITSSNIRKFIRDFTDNALVRSTSSILDIPISTSLTYQSHSKNGHIKMFYIEELNSKQFLNVVLDKKKCIVVMYYSKQCSFCNGVAYTFLTLARKLSFVPNIQFARIDGDLNILPWEYTMEKYPTILFFPMFKKEETRVFPADLQLNLSNLLNFILSNVDSGTRLNVMYSLCLHYQIEKDRISCFSSVRNNTIILISKTLEDWRKSNNRQRQILLHNLKQLKQLHFLFSHNPEKVDLIKSYFNKFNKEPTRDYNVASIRSVKGNL</sequence>
<organism evidence="4 5">
    <name type="scientific">Rhynchophorus ferrugineus</name>
    <name type="common">Red palm weevil</name>
    <name type="synonym">Curculio ferrugineus</name>
    <dbReference type="NCBI Taxonomy" id="354439"/>
    <lineage>
        <taxon>Eukaryota</taxon>
        <taxon>Metazoa</taxon>
        <taxon>Ecdysozoa</taxon>
        <taxon>Arthropoda</taxon>
        <taxon>Hexapoda</taxon>
        <taxon>Insecta</taxon>
        <taxon>Pterygota</taxon>
        <taxon>Neoptera</taxon>
        <taxon>Endopterygota</taxon>
        <taxon>Coleoptera</taxon>
        <taxon>Polyphaga</taxon>
        <taxon>Cucujiformia</taxon>
        <taxon>Curculionidae</taxon>
        <taxon>Dryophthorinae</taxon>
        <taxon>Rhynchophorus</taxon>
    </lineage>
</organism>
<dbReference type="SUPFAM" id="SSF52833">
    <property type="entry name" value="Thioredoxin-like"/>
    <property type="match status" value="2"/>
</dbReference>
<dbReference type="InterPro" id="IPR036249">
    <property type="entry name" value="Thioredoxin-like_sf"/>
</dbReference>
<dbReference type="PANTHER" id="PTHR46497:SF1">
    <property type="entry name" value="THIOREDOXIN DOMAIN-CONTAINING PROTEIN 11"/>
    <property type="match status" value="1"/>
</dbReference>
<comment type="caution">
    <text evidence="4">The sequence shown here is derived from an EMBL/GenBank/DDBJ whole genome shotgun (WGS) entry which is preliminary data.</text>
</comment>
<keyword evidence="2" id="KW-0472">Membrane</keyword>
<evidence type="ECO:0000259" key="3">
    <source>
        <dbReference type="Pfam" id="PF00085"/>
    </source>
</evidence>
<gene>
    <name evidence="4" type="ORF">GWI33_021346</name>
</gene>
<feature type="domain" description="Thioredoxin" evidence="3">
    <location>
        <begin position="596"/>
        <end position="678"/>
    </location>
</feature>
<dbReference type="Proteomes" id="UP000625711">
    <property type="component" value="Unassembled WGS sequence"/>
</dbReference>
<evidence type="ECO:0000313" key="5">
    <source>
        <dbReference type="Proteomes" id="UP000625711"/>
    </source>
</evidence>
<feature type="transmembrane region" description="Helical" evidence="2">
    <location>
        <begin position="62"/>
        <end position="79"/>
    </location>
</feature>
<dbReference type="EMBL" id="JAACXV010014635">
    <property type="protein sequence ID" value="KAF7265238.1"/>
    <property type="molecule type" value="Genomic_DNA"/>
</dbReference>